<evidence type="ECO:0000256" key="2">
    <source>
        <dbReference type="ARBA" id="ARBA00022908"/>
    </source>
</evidence>
<proteinExistence type="inferred from homology"/>
<reference evidence="8 9" key="1">
    <citation type="journal article" date="2018" name="Front. Microbiol.">
        <title>Genome-Based Analysis Reveals the Taxonomy and Diversity of the Family Idiomarinaceae.</title>
        <authorList>
            <person name="Liu Y."/>
            <person name="Lai Q."/>
            <person name="Shao Z."/>
        </authorList>
    </citation>
    <scope>NUCLEOTIDE SEQUENCE [LARGE SCALE GENOMIC DNA]</scope>
    <source>
        <strain evidence="8 9">GBSy1</strain>
    </source>
</reference>
<dbReference type="PANTHER" id="PTHR30629:SF6">
    <property type="entry name" value="PROPHAGE INTEGRASE INTA-RELATED"/>
    <property type="match status" value="1"/>
</dbReference>
<dbReference type="Gene3D" id="1.10.443.10">
    <property type="entry name" value="Intergrase catalytic core"/>
    <property type="match status" value="1"/>
</dbReference>
<dbReference type="Gene3D" id="3.30.160.390">
    <property type="entry name" value="Integrase, DNA-binding domain"/>
    <property type="match status" value="1"/>
</dbReference>
<evidence type="ECO:0000259" key="7">
    <source>
        <dbReference type="PROSITE" id="PS51900"/>
    </source>
</evidence>
<organism evidence="8 9">
    <name type="scientific">Aliidiomarina sedimenti</name>
    <dbReference type="NCBI Taxonomy" id="1933879"/>
    <lineage>
        <taxon>Bacteria</taxon>
        <taxon>Pseudomonadati</taxon>
        <taxon>Pseudomonadota</taxon>
        <taxon>Gammaproteobacteria</taxon>
        <taxon>Alteromonadales</taxon>
        <taxon>Idiomarinaceae</taxon>
        <taxon>Aliidiomarina</taxon>
    </lineage>
</organism>
<sequence>MARGKELLNAKQVEHAKPKEKEFNLADGGGLYLRVKPSGAKIWLFNYYRPYTKKRANLKIGDYPATGLSEARERRRKFASLLGNNIDPQEHERQQQEANKKLHEATFETVAMDWMTKKRKKVTADYADDIERSLRNHAFPKLGKFPIAKLTAPQVIEALRPIEAKGSLETLRRLCQRINEIMIWATNTGVIHHNPLQGIAKAFDAPTVKNQPALKPDELPELMHTLQRASIKFTTRCLIEFQLHTMTRPSEAAGARWDEIDFENQLWVIPASRMKMRNDHSIPLTEQVLSLLAEMKPISGAGEFIFTGDRNPMKPTNEQTANMALKRMGYKNRLVAHGLRSIASTTLNEQGFDPDIIEAALAHRDKDSVRAAYNRADYLQRRRLMMQWWSEFIEQAAQGSLAIGKGRRNLKAV</sequence>
<dbReference type="SUPFAM" id="SSF56349">
    <property type="entry name" value="DNA breaking-rejoining enzymes"/>
    <property type="match status" value="1"/>
</dbReference>
<dbReference type="InterPro" id="IPR013762">
    <property type="entry name" value="Integrase-like_cat_sf"/>
</dbReference>
<dbReference type="PROSITE" id="PS51900">
    <property type="entry name" value="CB"/>
    <property type="match status" value="1"/>
</dbReference>
<comment type="caution">
    <text evidence="8">The sequence shown here is derived from an EMBL/GenBank/DDBJ whole genome shotgun (WGS) entry which is preliminary data.</text>
</comment>
<dbReference type="RefSeq" id="WP_126789711.1">
    <property type="nucleotide sequence ID" value="NZ_PIPN01000005.1"/>
</dbReference>
<dbReference type="Pfam" id="PF13356">
    <property type="entry name" value="Arm-DNA-bind_3"/>
    <property type="match status" value="1"/>
</dbReference>
<dbReference type="InterPro" id="IPR011010">
    <property type="entry name" value="DNA_brk_join_enz"/>
</dbReference>
<accession>A0ABY0BX68</accession>
<evidence type="ECO:0000256" key="5">
    <source>
        <dbReference type="PROSITE-ProRule" id="PRU01248"/>
    </source>
</evidence>
<dbReference type="InterPro" id="IPR010998">
    <property type="entry name" value="Integrase_recombinase_N"/>
</dbReference>
<name>A0ABY0BX68_9GAMM</name>
<comment type="similarity">
    <text evidence="1">Belongs to the 'phage' integrase family.</text>
</comment>
<dbReference type="InterPro" id="IPR038488">
    <property type="entry name" value="Integrase_DNA-bd_sf"/>
</dbReference>
<dbReference type="Proteomes" id="UP000287410">
    <property type="component" value="Unassembled WGS sequence"/>
</dbReference>
<dbReference type="PROSITE" id="PS51898">
    <property type="entry name" value="TYR_RECOMBINASE"/>
    <property type="match status" value="1"/>
</dbReference>
<dbReference type="CDD" id="cd00801">
    <property type="entry name" value="INT_P4_C"/>
    <property type="match status" value="1"/>
</dbReference>
<feature type="domain" description="Tyr recombinase" evidence="6">
    <location>
        <begin position="209"/>
        <end position="386"/>
    </location>
</feature>
<dbReference type="EMBL" id="PIPN01000005">
    <property type="protein sequence ID" value="RUO28775.1"/>
    <property type="molecule type" value="Genomic_DNA"/>
</dbReference>
<evidence type="ECO:0000313" key="9">
    <source>
        <dbReference type="Proteomes" id="UP000287410"/>
    </source>
</evidence>
<keyword evidence="3 5" id="KW-0238">DNA-binding</keyword>
<evidence type="ECO:0000313" key="8">
    <source>
        <dbReference type="EMBL" id="RUO28775.1"/>
    </source>
</evidence>
<dbReference type="InterPro" id="IPR053876">
    <property type="entry name" value="Phage_int_M"/>
</dbReference>
<dbReference type="Pfam" id="PF22022">
    <property type="entry name" value="Phage_int_M"/>
    <property type="match status" value="1"/>
</dbReference>
<keyword evidence="4" id="KW-0233">DNA recombination</keyword>
<keyword evidence="9" id="KW-1185">Reference proteome</keyword>
<evidence type="ECO:0000259" key="6">
    <source>
        <dbReference type="PROSITE" id="PS51898"/>
    </source>
</evidence>
<keyword evidence="2" id="KW-0229">DNA integration</keyword>
<dbReference type="NCBIfam" id="NF007246">
    <property type="entry name" value="PRK09692.1"/>
    <property type="match status" value="1"/>
</dbReference>
<evidence type="ECO:0000256" key="3">
    <source>
        <dbReference type="ARBA" id="ARBA00023125"/>
    </source>
</evidence>
<dbReference type="Gene3D" id="1.10.150.130">
    <property type="match status" value="1"/>
</dbReference>
<evidence type="ECO:0000256" key="1">
    <source>
        <dbReference type="ARBA" id="ARBA00008857"/>
    </source>
</evidence>
<feature type="domain" description="Core-binding (CB)" evidence="7">
    <location>
        <begin position="105"/>
        <end position="186"/>
    </location>
</feature>
<dbReference type="InterPro" id="IPR050808">
    <property type="entry name" value="Phage_Integrase"/>
</dbReference>
<protein>
    <submittedName>
        <fullName evidence="8">Integrase</fullName>
    </submittedName>
</protein>
<dbReference type="InterPro" id="IPR002104">
    <property type="entry name" value="Integrase_catalytic"/>
</dbReference>
<gene>
    <name evidence="8" type="ORF">CWE12_10700</name>
</gene>
<dbReference type="PANTHER" id="PTHR30629">
    <property type="entry name" value="PROPHAGE INTEGRASE"/>
    <property type="match status" value="1"/>
</dbReference>
<dbReference type="Pfam" id="PF00589">
    <property type="entry name" value="Phage_integrase"/>
    <property type="match status" value="1"/>
</dbReference>
<dbReference type="InterPro" id="IPR025166">
    <property type="entry name" value="Integrase_DNA_bind_dom"/>
</dbReference>
<dbReference type="InterPro" id="IPR044068">
    <property type="entry name" value="CB"/>
</dbReference>
<evidence type="ECO:0000256" key="4">
    <source>
        <dbReference type="ARBA" id="ARBA00023172"/>
    </source>
</evidence>